<accession>A0AAD3T1M0</accession>
<sequence length="85" mass="9134">MHTAALAHTLPTSHWQQHSHADLPQSATHKPPAVVLCCVDTFKLLSFFLASYLLSAGSVNMGLCADDSRLSLLPPSPVTRLKGLI</sequence>
<dbReference type="Proteomes" id="UP001279734">
    <property type="component" value="Unassembled WGS sequence"/>
</dbReference>
<proteinExistence type="predicted"/>
<comment type="caution">
    <text evidence="2">The sequence shown here is derived from an EMBL/GenBank/DDBJ whole genome shotgun (WGS) entry which is preliminary data.</text>
</comment>
<reference evidence="2" key="1">
    <citation type="submission" date="2023-05" db="EMBL/GenBank/DDBJ databases">
        <title>Nepenthes gracilis genome sequencing.</title>
        <authorList>
            <person name="Fukushima K."/>
        </authorList>
    </citation>
    <scope>NUCLEOTIDE SEQUENCE</scope>
    <source>
        <strain evidence="2">SING2019-196</strain>
    </source>
</reference>
<evidence type="ECO:0000256" key="1">
    <source>
        <dbReference type="SAM" id="MobiDB-lite"/>
    </source>
</evidence>
<protein>
    <submittedName>
        <fullName evidence="2">Uncharacterized protein</fullName>
    </submittedName>
</protein>
<keyword evidence="3" id="KW-1185">Reference proteome</keyword>
<evidence type="ECO:0000313" key="3">
    <source>
        <dbReference type="Proteomes" id="UP001279734"/>
    </source>
</evidence>
<dbReference type="AlphaFoldDB" id="A0AAD3T1M0"/>
<organism evidence="2 3">
    <name type="scientific">Nepenthes gracilis</name>
    <name type="common">Slender pitcher plant</name>
    <dbReference type="NCBI Taxonomy" id="150966"/>
    <lineage>
        <taxon>Eukaryota</taxon>
        <taxon>Viridiplantae</taxon>
        <taxon>Streptophyta</taxon>
        <taxon>Embryophyta</taxon>
        <taxon>Tracheophyta</taxon>
        <taxon>Spermatophyta</taxon>
        <taxon>Magnoliopsida</taxon>
        <taxon>eudicotyledons</taxon>
        <taxon>Gunneridae</taxon>
        <taxon>Pentapetalae</taxon>
        <taxon>Caryophyllales</taxon>
        <taxon>Nepenthaceae</taxon>
        <taxon>Nepenthes</taxon>
    </lineage>
</organism>
<name>A0AAD3T1M0_NEPGR</name>
<evidence type="ECO:0000313" key="2">
    <source>
        <dbReference type="EMBL" id="GMH21130.1"/>
    </source>
</evidence>
<dbReference type="EMBL" id="BSYO01000022">
    <property type="protein sequence ID" value="GMH21130.1"/>
    <property type="molecule type" value="Genomic_DNA"/>
</dbReference>
<gene>
    <name evidence="2" type="ORF">Nepgr_022972</name>
</gene>
<feature type="region of interest" description="Disordered" evidence="1">
    <location>
        <begin position="1"/>
        <end position="27"/>
    </location>
</feature>